<keyword evidence="2" id="KW-1185">Reference proteome</keyword>
<name>A0A7W7IQW8_9CAUL</name>
<protein>
    <submittedName>
        <fullName evidence="1">Uncharacterized protein</fullName>
    </submittedName>
</protein>
<sequence length="168" mass="18025">MADILAFTARPGTARRPSKNGASVLPLGQLAELQARHAINLLLAAQNRLEDWNAHRARRRAEADAAKAAARRMVGLTGAGDLSAALHSRAFKMALACSRESLDRTRAVQDLHAAQSAAGAALARLTRCEARRVYGDAFPDLTPQRVGSAVSALLRDHRAALRFAREAL</sequence>
<proteinExistence type="predicted"/>
<dbReference type="RefSeq" id="WP_184270227.1">
    <property type="nucleotide sequence ID" value="NZ_JACHKY010000003.1"/>
</dbReference>
<dbReference type="Proteomes" id="UP000539957">
    <property type="component" value="Unassembled WGS sequence"/>
</dbReference>
<reference evidence="1 2" key="1">
    <citation type="submission" date="2020-08" db="EMBL/GenBank/DDBJ databases">
        <title>Functional genomics of gut bacteria from endangered species of beetles.</title>
        <authorList>
            <person name="Carlos-Shanley C."/>
        </authorList>
    </citation>
    <scope>NUCLEOTIDE SEQUENCE [LARGE SCALE GENOMIC DNA]</scope>
    <source>
        <strain evidence="1 2">S00123</strain>
    </source>
</reference>
<evidence type="ECO:0000313" key="2">
    <source>
        <dbReference type="Proteomes" id="UP000539957"/>
    </source>
</evidence>
<dbReference type="EMBL" id="JACHKY010000003">
    <property type="protein sequence ID" value="MBB4798612.1"/>
    <property type="molecule type" value="Genomic_DNA"/>
</dbReference>
<accession>A0A7W7IQW8</accession>
<dbReference type="AlphaFoldDB" id="A0A7W7IQW8"/>
<gene>
    <name evidence="1" type="ORF">HNP32_002356</name>
</gene>
<comment type="caution">
    <text evidence="1">The sequence shown here is derived from an EMBL/GenBank/DDBJ whole genome shotgun (WGS) entry which is preliminary data.</text>
</comment>
<organism evidence="1 2">
    <name type="scientific">Brevundimonas bullata</name>
    <dbReference type="NCBI Taxonomy" id="13160"/>
    <lineage>
        <taxon>Bacteria</taxon>
        <taxon>Pseudomonadati</taxon>
        <taxon>Pseudomonadota</taxon>
        <taxon>Alphaproteobacteria</taxon>
        <taxon>Caulobacterales</taxon>
        <taxon>Caulobacteraceae</taxon>
        <taxon>Brevundimonas</taxon>
    </lineage>
</organism>
<evidence type="ECO:0000313" key="1">
    <source>
        <dbReference type="EMBL" id="MBB4798612.1"/>
    </source>
</evidence>